<organism evidence="2 3">
    <name type="scientific">Candidatus Amesbacteria bacterium GW2011_GWC2_47_8</name>
    <dbReference type="NCBI Taxonomy" id="1618367"/>
    <lineage>
        <taxon>Bacteria</taxon>
        <taxon>Candidatus Amesiibacteriota</taxon>
    </lineage>
</organism>
<dbReference type="AlphaFoldDB" id="A0A0G1TL11"/>
<comment type="caution">
    <text evidence="2">The sequence shown here is derived from an EMBL/GenBank/DDBJ whole genome shotgun (WGS) entry which is preliminary data.</text>
</comment>
<dbReference type="Pfam" id="PF18904">
    <property type="entry name" value="DUF5660"/>
    <property type="match status" value="1"/>
</dbReference>
<sequence>MAASSSQRSVRRPVRAPDSFLEALQELGKGVVSEAKIQVQNVVTQDIPQSFGFSGDLHPDQPVSVESLHKTEVRFNNRLQQERLLYLRSETETKQQITAILQEIQSLAKSTGQMAHEVQIATMQAVVNPGVYHRNFFEQLRSFIKAIRAKVTESRHWLATQSA</sequence>
<name>A0A0G1TL11_9BACT</name>
<dbReference type="Proteomes" id="UP000034265">
    <property type="component" value="Unassembled WGS sequence"/>
</dbReference>
<evidence type="ECO:0000313" key="3">
    <source>
        <dbReference type="Proteomes" id="UP000034265"/>
    </source>
</evidence>
<reference evidence="2 3" key="1">
    <citation type="journal article" date="2015" name="Nature">
        <title>rRNA introns, odd ribosomes, and small enigmatic genomes across a large radiation of phyla.</title>
        <authorList>
            <person name="Brown C.T."/>
            <person name="Hug L.A."/>
            <person name="Thomas B.C."/>
            <person name="Sharon I."/>
            <person name="Castelle C.J."/>
            <person name="Singh A."/>
            <person name="Wilkins M.J."/>
            <person name="Williams K.H."/>
            <person name="Banfield J.F."/>
        </authorList>
    </citation>
    <scope>NUCLEOTIDE SEQUENCE [LARGE SCALE GENOMIC DNA]</scope>
</reference>
<dbReference type="InterPro" id="IPR043719">
    <property type="entry name" value="DUF5660"/>
</dbReference>
<dbReference type="EMBL" id="LCOT01000047">
    <property type="protein sequence ID" value="KKU82464.1"/>
    <property type="molecule type" value="Genomic_DNA"/>
</dbReference>
<evidence type="ECO:0000313" key="2">
    <source>
        <dbReference type="EMBL" id="KKU82464.1"/>
    </source>
</evidence>
<proteinExistence type="predicted"/>
<accession>A0A0G1TL11</accession>
<protein>
    <recommendedName>
        <fullName evidence="1">DUF5660 domain-containing protein</fullName>
    </recommendedName>
</protein>
<gene>
    <name evidence="2" type="ORF">UY11_C0047G0012</name>
</gene>
<feature type="domain" description="DUF5660" evidence="1">
    <location>
        <begin position="89"/>
        <end position="160"/>
    </location>
</feature>
<evidence type="ECO:0000259" key="1">
    <source>
        <dbReference type="Pfam" id="PF18904"/>
    </source>
</evidence>
<feature type="non-terminal residue" evidence="2">
    <location>
        <position position="163"/>
    </location>
</feature>